<dbReference type="InterPro" id="IPR006674">
    <property type="entry name" value="HD_domain"/>
</dbReference>
<dbReference type="SUPFAM" id="SSF109604">
    <property type="entry name" value="HD-domain/PDEase-like"/>
    <property type="match status" value="1"/>
</dbReference>
<evidence type="ECO:0000313" key="8">
    <source>
        <dbReference type="EMBL" id="QTL98008.1"/>
    </source>
</evidence>
<sequence>MELDELLKKIESYIDNPDIELIRKAYNFAERAHRRQNRISGEPFIEHPLGVALILADLGLDIISIAGALLHDVVEDTEVTSDEIEREFGGEIALLVDGVTKLTRIKFKSKEEHQAESLRKMFIAMAEDIRVILIKLADRLHNMRTLAYLRKYKQIQKATETIEIYAPLAHRLGMSKIKWELEDLSFRYLDKDMYYEVAKKVAANRAEREKDIKDAIDYLSKKCASQGIAANIYGRPKHLYSIYQKMKRKEVDFTEIYDLTAIRVIVDSVRECYEVLGMVHEIWKPIPGRFKDYIAMPKSNMYQSLHTTVIGPKGDPLEVQIRTLEMHRTAEYGIAAHWRYKEGKTGDEAFEEKLSWLRQLLEWQKDLQEPQEFMEALKIDLFEDEVFVFTPKGDVISLPRGATPVDFAYYIHTEVGHSCVGAKVNGKIKPLEYRLKNGNIVEIQTSKTSNGPSRDWLKYVKTSKARSKIKHWFKQQERDQIIQRGKDLLEKELKRRHIELKEQEKQEELVRIAGKMGKNNVDELLELVGYNQINTQQVISRLKAVQEDNNIKLEDMKGLTKRVVKKSADKGVKVKGIDDLLVRISKCCNPVPGDDITGYITRGRGVSIHRCDCPNLQNLIEHDQERLINVSWDEERSESYEVNLAIEAVNKKALLNDITSLIKEEQINLLSVIARTDKYNRAHIKLVLELSSLEHMRDIISKLGDISGILSVERAKPT</sequence>
<comment type="similarity">
    <text evidence="4">Belongs to the relA/spoT family.</text>
</comment>
<dbReference type="GO" id="GO:0005886">
    <property type="term" value="C:plasma membrane"/>
    <property type="evidence" value="ECO:0007669"/>
    <property type="project" value="TreeGrafter"/>
</dbReference>
<dbReference type="InterPro" id="IPR043519">
    <property type="entry name" value="NT_sf"/>
</dbReference>
<comment type="catalytic activity">
    <reaction evidence="3">
        <text>GTP + ATP = guanosine 3'-diphosphate 5'-triphosphate + AMP</text>
        <dbReference type="Rhea" id="RHEA:22088"/>
        <dbReference type="ChEBI" id="CHEBI:30616"/>
        <dbReference type="ChEBI" id="CHEBI:37565"/>
        <dbReference type="ChEBI" id="CHEBI:142410"/>
        <dbReference type="ChEBI" id="CHEBI:456215"/>
        <dbReference type="EC" id="2.7.6.5"/>
    </reaction>
</comment>
<dbReference type="InterPro" id="IPR002912">
    <property type="entry name" value="ACT_dom"/>
</dbReference>
<dbReference type="PANTHER" id="PTHR21262:SF31">
    <property type="entry name" value="GTP PYROPHOSPHOKINASE"/>
    <property type="match status" value="1"/>
</dbReference>
<dbReference type="SMART" id="SM00954">
    <property type="entry name" value="RelA_SpoT"/>
    <property type="match status" value="1"/>
</dbReference>
<dbReference type="NCBIfam" id="TIGR00691">
    <property type="entry name" value="spoT_relA"/>
    <property type="match status" value="1"/>
</dbReference>
<evidence type="ECO:0000256" key="3">
    <source>
        <dbReference type="ARBA" id="ARBA00048244"/>
    </source>
</evidence>
<dbReference type="KEGG" id="ifn:GM661_08450"/>
<dbReference type="Proteomes" id="UP000665020">
    <property type="component" value="Chromosome"/>
</dbReference>
<dbReference type="EC" id="2.7.6.5" evidence="2"/>
<dbReference type="InterPro" id="IPR045600">
    <property type="entry name" value="RelA/SpoT_AH_RIS"/>
</dbReference>
<dbReference type="Gene3D" id="3.30.70.260">
    <property type="match status" value="1"/>
</dbReference>
<comment type="pathway">
    <text evidence="1">Purine metabolism; ppGpp biosynthesis; ppGpp from GTP: step 1/2.</text>
</comment>
<dbReference type="InterPro" id="IPR045865">
    <property type="entry name" value="ACT-like_dom_sf"/>
</dbReference>
<evidence type="ECO:0000259" key="7">
    <source>
        <dbReference type="PROSITE" id="PS51880"/>
    </source>
</evidence>
<evidence type="ECO:0000259" key="5">
    <source>
        <dbReference type="PROSITE" id="PS51671"/>
    </source>
</evidence>
<dbReference type="InterPro" id="IPR012675">
    <property type="entry name" value="Beta-grasp_dom_sf"/>
</dbReference>
<dbReference type="GO" id="GO:0015970">
    <property type="term" value="P:guanosine tetraphosphate biosynthetic process"/>
    <property type="evidence" value="ECO:0007669"/>
    <property type="project" value="UniProtKB-UniPathway"/>
</dbReference>
<dbReference type="CDD" id="cd01668">
    <property type="entry name" value="TGS_RSH"/>
    <property type="match status" value="1"/>
</dbReference>
<dbReference type="SMART" id="SM00471">
    <property type="entry name" value="HDc"/>
    <property type="match status" value="1"/>
</dbReference>
<reference evidence="8" key="1">
    <citation type="submission" date="2019-12" db="EMBL/GenBank/DDBJ databases">
        <authorList>
            <person name="zhang j."/>
            <person name="sun C.M."/>
        </authorList>
    </citation>
    <scope>NUCLEOTIDE SEQUENCE</scope>
    <source>
        <strain evidence="8">NS-1</strain>
    </source>
</reference>
<dbReference type="Pfam" id="PF13328">
    <property type="entry name" value="HD_4"/>
    <property type="match status" value="1"/>
</dbReference>
<dbReference type="SUPFAM" id="SSF81271">
    <property type="entry name" value="TGS-like"/>
    <property type="match status" value="1"/>
</dbReference>
<evidence type="ECO:0000256" key="4">
    <source>
        <dbReference type="RuleBase" id="RU003847"/>
    </source>
</evidence>
<dbReference type="CDD" id="cd05399">
    <property type="entry name" value="NT_Rel-Spo_like"/>
    <property type="match status" value="1"/>
</dbReference>
<accession>A0A8A7KEC4</accession>
<gene>
    <name evidence="8" type="ORF">GM661_08450</name>
</gene>
<name>A0A8A7KEC4_9FIRM</name>
<dbReference type="AlphaFoldDB" id="A0A8A7KEC4"/>
<dbReference type="PROSITE" id="PS51831">
    <property type="entry name" value="HD"/>
    <property type="match status" value="1"/>
</dbReference>
<dbReference type="SUPFAM" id="SSF55021">
    <property type="entry name" value="ACT-like"/>
    <property type="match status" value="1"/>
</dbReference>
<feature type="domain" description="TGS" evidence="7">
    <location>
        <begin position="384"/>
        <end position="445"/>
    </location>
</feature>
<dbReference type="InterPro" id="IPR003607">
    <property type="entry name" value="HD/PDEase_dom"/>
</dbReference>
<dbReference type="GO" id="GO:0008728">
    <property type="term" value="F:GTP diphosphokinase activity"/>
    <property type="evidence" value="ECO:0007669"/>
    <property type="project" value="UniProtKB-EC"/>
</dbReference>
<dbReference type="CDD" id="cd00077">
    <property type="entry name" value="HDc"/>
    <property type="match status" value="1"/>
</dbReference>
<dbReference type="InterPro" id="IPR012676">
    <property type="entry name" value="TGS-like"/>
</dbReference>
<dbReference type="InterPro" id="IPR004811">
    <property type="entry name" value="RelA/Spo_fam"/>
</dbReference>
<dbReference type="InterPro" id="IPR004095">
    <property type="entry name" value="TGS"/>
</dbReference>
<proteinExistence type="inferred from homology"/>
<protein>
    <recommendedName>
        <fullName evidence="2">GTP diphosphokinase</fullName>
        <ecNumber evidence="2">2.7.6.5</ecNumber>
    </recommendedName>
</protein>
<dbReference type="FunFam" id="3.30.460.10:FF:000001">
    <property type="entry name" value="GTP pyrophosphokinase RelA"/>
    <property type="match status" value="1"/>
</dbReference>
<dbReference type="PANTHER" id="PTHR21262">
    <property type="entry name" value="GUANOSINE-3',5'-BIS DIPHOSPHATE 3'-PYROPHOSPHOHYDROLASE"/>
    <property type="match status" value="1"/>
</dbReference>
<evidence type="ECO:0000256" key="2">
    <source>
        <dbReference type="ARBA" id="ARBA00013251"/>
    </source>
</evidence>
<dbReference type="SUPFAM" id="SSF81301">
    <property type="entry name" value="Nucleotidyltransferase"/>
    <property type="match status" value="1"/>
</dbReference>
<dbReference type="FunFam" id="3.10.20.30:FF:000002">
    <property type="entry name" value="GTP pyrophosphokinase (RelA/SpoT)"/>
    <property type="match status" value="1"/>
</dbReference>
<dbReference type="Gene3D" id="3.10.20.30">
    <property type="match status" value="1"/>
</dbReference>
<dbReference type="Pfam" id="PF13291">
    <property type="entry name" value="ACT_4"/>
    <property type="match status" value="1"/>
</dbReference>
<keyword evidence="9" id="KW-1185">Reference proteome</keyword>
<dbReference type="Pfam" id="PF04607">
    <property type="entry name" value="RelA_SpoT"/>
    <property type="match status" value="1"/>
</dbReference>
<dbReference type="PROSITE" id="PS51671">
    <property type="entry name" value="ACT"/>
    <property type="match status" value="1"/>
</dbReference>
<organism evidence="8 9">
    <name type="scientific">Iocasia fonsfrigidae</name>
    <dbReference type="NCBI Taxonomy" id="2682810"/>
    <lineage>
        <taxon>Bacteria</taxon>
        <taxon>Bacillati</taxon>
        <taxon>Bacillota</taxon>
        <taxon>Clostridia</taxon>
        <taxon>Halanaerobiales</taxon>
        <taxon>Halanaerobiaceae</taxon>
        <taxon>Iocasia</taxon>
    </lineage>
</organism>
<dbReference type="Gene3D" id="3.30.460.10">
    <property type="entry name" value="Beta Polymerase, domain 2"/>
    <property type="match status" value="1"/>
</dbReference>
<dbReference type="UniPathway" id="UPA00908">
    <property type="reaction ID" value="UER00884"/>
</dbReference>
<evidence type="ECO:0000259" key="6">
    <source>
        <dbReference type="PROSITE" id="PS51831"/>
    </source>
</evidence>
<evidence type="ECO:0000313" key="9">
    <source>
        <dbReference type="Proteomes" id="UP000665020"/>
    </source>
</evidence>
<dbReference type="Gene3D" id="1.10.3210.10">
    <property type="entry name" value="Hypothetical protein af1432"/>
    <property type="match status" value="1"/>
</dbReference>
<feature type="domain" description="HD" evidence="6">
    <location>
        <begin position="44"/>
        <end position="143"/>
    </location>
</feature>
<evidence type="ECO:0000256" key="1">
    <source>
        <dbReference type="ARBA" id="ARBA00004976"/>
    </source>
</evidence>
<dbReference type="Pfam" id="PF02824">
    <property type="entry name" value="TGS"/>
    <property type="match status" value="1"/>
</dbReference>
<feature type="domain" description="ACT" evidence="5">
    <location>
        <begin position="643"/>
        <end position="717"/>
    </location>
</feature>
<dbReference type="InterPro" id="IPR033655">
    <property type="entry name" value="TGS_RelA/SpoT"/>
</dbReference>
<dbReference type="InterPro" id="IPR007685">
    <property type="entry name" value="RelA_SpoT"/>
</dbReference>
<dbReference type="CDD" id="cd04876">
    <property type="entry name" value="ACT_RelA-SpoT"/>
    <property type="match status" value="1"/>
</dbReference>
<dbReference type="PROSITE" id="PS51880">
    <property type="entry name" value="TGS"/>
    <property type="match status" value="1"/>
</dbReference>
<comment type="function">
    <text evidence="4">In eubacteria ppGpp (guanosine 3'-diphosphate 5'-diphosphate) is a mediator of the stringent response that coordinates a variety of cellular activities in response to changes in nutritional abundance.</text>
</comment>
<dbReference type="Pfam" id="PF19296">
    <property type="entry name" value="RelA_AH_RIS"/>
    <property type="match status" value="1"/>
</dbReference>
<dbReference type="RefSeq" id="WP_230869603.1">
    <property type="nucleotide sequence ID" value="NZ_CP046640.1"/>
</dbReference>
<dbReference type="EMBL" id="CP046640">
    <property type="protein sequence ID" value="QTL98008.1"/>
    <property type="molecule type" value="Genomic_DNA"/>
</dbReference>
<dbReference type="FunFam" id="1.10.3210.10:FF:000001">
    <property type="entry name" value="GTP pyrophosphokinase RelA"/>
    <property type="match status" value="1"/>
</dbReference>